<sequence>MSSPWWVREAPCGGDGRFTPDDVSEDTLRAAQTQQLLQVCQQCPFRSACISLVLPRRSKFDGICGGRLWLNGEIRATCENADPAELAEPTSPITHGTEAGARAHNRRGETACSLCREAARLAQAARRAKRRAPHTQKIGDIIATDIEDRGK</sequence>
<name>A0AB39S9D2_9ACTN</name>
<gene>
    <name evidence="2" type="ORF">AB5J50_16735</name>
</gene>
<proteinExistence type="predicted"/>
<evidence type="ECO:0008006" key="3">
    <source>
        <dbReference type="Google" id="ProtNLM"/>
    </source>
</evidence>
<dbReference type="RefSeq" id="WP_369258859.1">
    <property type="nucleotide sequence ID" value="NZ_CP163440.1"/>
</dbReference>
<feature type="region of interest" description="Disordered" evidence="1">
    <location>
        <begin position="85"/>
        <end position="105"/>
    </location>
</feature>
<evidence type="ECO:0000313" key="2">
    <source>
        <dbReference type="EMBL" id="XDQ62330.1"/>
    </source>
</evidence>
<organism evidence="2">
    <name type="scientific">Streptomyces sp. R35</name>
    <dbReference type="NCBI Taxonomy" id="3238630"/>
    <lineage>
        <taxon>Bacteria</taxon>
        <taxon>Bacillati</taxon>
        <taxon>Actinomycetota</taxon>
        <taxon>Actinomycetes</taxon>
        <taxon>Kitasatosporales</taxon>
        <taxon>Streptomycetaceae</taxon>
        <taxon>Streptomyces</taxon>
    </lineage>
</organism>
<evidence type="ECO:0000256" key="1">
    <source>
        <dbReference type="SAM" id="MobiDB-lite"/>
    </source>
</evidence>
<reference evidence="2" key="1">
    <citation type="submission" date="2024-07" db="EMBL/GenBank/DDBJ databases">
        <authorList>
            <person name="Yu S.T."/>
        </authorList>
    </citation>
    <scope>NUCLEOTIDE SEQUENCE</scope>
    <source>
        <strain evidence="2">R35</strain>
    </source>
</reference>
<protein>
    <recommendedName>
        <fullName evidence="3">4Fe-4S Wbl-type domain-containing protein</fullName>
    </recommendedName>
</protein>
<dbReference type="EMBL" id="CP163440">
    <property type="protein sequence ID" value="XDQ62330.1"/>
    <property type="molecule type" value="Genomic_DNA"/>
</dbReference>
<accession>A0AB39S9D2</accession>
<dbReference type="AlphaFoldDB" id="A0AB39S9D2"/>